<organism evidence="1 2">
    <name type="scientific">Mycena chlorophos</name>
    <name type="common">Agaric fungus</name>
    <name type="synonym">Agaricus chlorophos</name>
    <dbReference type="NCBI Taxonomy" id="658473"/>
    <lineage>
        <taxon>Eukaryota</taxon>
        <taxon>Fungi</taxon>
        <taxon>Dikarya</taxon>
        <taxon>Basidiomycota</taxon>
        <taxon>Agaricomycotina</taxon>
        <taxon>Agaricomycetes</taxon>
        <taxon>Agaricomycetidae</taxon>
        <taxon>Agaricales</taxon>
        <taxon>Marasmiineae</taxon>
        <taxon>Mycenaceae</taxon>
        <taxon>Mycena</taxon>
    </lineage>
</organism>
<evidence type="ECO:0000313" key="2">
    <source>
        <dbReference type="Proteomes" id="UP000613580"/>
    </source>
</evidence>
<dbReference type="Proteomes" id="UP000613580">
    <property type="component" value="Unassembled WGS sequence"/>
</dbReference>
<gene>
    <name evidence="1" type="ORF">HMN09_01309600</name>
</gene>
<proteinExistence type="predicted"/>
<dbReference type="InterPro" id="IPR032675">
    <property type="entry name" value="LRR_dom_sf"/>
</dbReference>
<comment type="caution">
    <text evidence="1">The sequence shown here is derived from an EMBL/GenBank/DDBJ whole genome shotgun (WGS) entry which is preliminary data.</text>
</comment>
<reference evidence="1" key="1">
    <citation type="submission" date="2020-05" db="EMBL/GenBank/DDBJ databases">
        <title>Mycena genomes resolve the evolution of fungal bioluminescence.</title>
        <authorList>
            <person name="Tsai I.J."/>
        </authorList>
    </citation>
    <scope>NUCLEOTIDE SEQUENCE</scope>
    <source>
        <strain evidence="1">110903Hualien_Pintung</strain>
    </source>
</reference>
<sequence length="413" mass="45971">MDVKTRIQSLAHLALNPDAHLRVSFAKPSMDANLTRANVAPRLPLELLLLICNEASQGTLAVLSRTWRAFHVAALRRLWPTVDLRDRPLRVIRSWANVLTRNKHLAERIYTLYIALPSVHRLSPEDAVKISHAFVACTNLKILHFYRAADDQRRSLDWVLFLCSFRLKEFASSYFDDWSIRRFLGKQPAVRILHLAHQSLSGLEADEYTNRPALPNLIAIKAPAELFPADRALRRIEMDFVDLTALAGLARHAHTLTILNLISVGNAPTRAPRCGFHLRHISKILPSLVHLAVVDSESERYADSQTGSTPCEVPPSELLSSFKRLETLVLVYGSPKSFTFGSCGSSSDPVVVTTVAEDTLLACSTLSRAAIGIKVQNEEKMYIASRVPSGDGLGVQTVVEAHIDFEAVSMFWV</sequence>
<keyword evidence="2" id="KW-1185">Reference proteome</keyword>
<protein>
    <submittedName>
        <fullName evidence="1">Uncharacterized protein</fullName>
    </submittedName>
</protein>
<dbReference type="SUPFAM" id="SSF52047">
    <property type="entry name" value="RNI-like"/>
    <property type="match status" value="1"/>
</dbReference>
<dbReference type="EMBL" id="JACAZE010000027">
    <property type="protein sequence ID" value="KAF7290046.1"/>
    <property type="molecule type" value="Genomic_DNA"/>
</dbReference>
<dbReference type="Gene3D" id="3.80.10.10">
    <property type="entry name" value="Ribonuclease Inhibitor"/>
    <property type="match status" value="1"/>
</dbReference>
<dbReference type="AlphaFoldDB" id="A0A8H6RZU4"/>
<accession>A0A8H6RZU4</accession>
<dbReference type="OrthoDB" id="3178870at2759"/>
<name>A0A8H6RZU4_MYCCL</name>
<evidence type="ECO:0000313" key="1">
    <source>
        <dbReference type="EMBL" id="KAF7290046.1"/>
    </source>
</evidence>